<feature type="domain" description="WxL Interacting Protein peptidoglycan binding" evidence="2">
    <location>
        <begin position="32"/>
        <end position="151"/>
    </location>
</feature>
<accession>A0A4R6ZK34</accession>
<dbReference type="EMBL" id="SNZK01000007">
    <property type="protein sequence ID" value="TDR52592.1"/>
    <property type="molecule type" value="Genomic_DNA"/>
</dbReference>
<name>A0A4R6ZK34_9LIST</name>
<feature type="domain" description="WxL Interacting Protein host binding" evidence="3">
    <location>
        <begin position="158"/>
        <end position="283"/>
    </location>
</feature>
<dbReference type="Pfam" id="PF06030">
    <property type="entry name" value="WxLIP_PGBD"/>
    <property type="match status" value="1"/>
</dbReference>
<comment type="caution">
    <text evidence="4">The sequence shown here is derived from an EMBL/GenBank/DDBJ whole genome shotgun (WGS) entry which is preliminary data.</text>
</comment>
<proteinExistence type="predicted"/>
<keyword evidence="1" id="KW-0472">Membrane</keyword>
<dbReference type="InterPro" id="IPR010317">
    <property type="entry name" value="WxLIP_PGBD"/>
</dbReference>
<dbReference type="OrthoDB" id="2148359at2"/>
<evidence type="ECO:0000256" key="1">
    <source>
        <dbReference type="SAM" id="Phobius"/>
    </source>
</evidence>
<organism evidence="4 5">
    <name type="scientific">Listeria rocourtiae</name>
    <dbReference type="NCBI Taxonomy" id="647910"/>
    <lineage>
        <taxon>Bacteria</taxon>
        <taxon>Bacillati</taxon>
        <taxon>Bacillota</taxon>
        <taxon>Bacilli</taxon>
        <taxon>Bacillales</taxon>
        <taxon>Listeriaceae</taxon>
        <taxon>Listeria</taxon>
    </lineage>
</organism>
<gene>
    <name evidence="4" type="ORF">DFP96_10729</name>
</gene>
<keyword evidence="1" id="KW-0812">Transmembrane</keyword>
<evidence type="ECO:0000259" key="3">
    <source>
        <dbReference type="Pfam" id="PF11797"/>
    </source>
</evidence>
<protein>
    <submittedName>
        <fullName evidence="4">Uncharacterized protein DUF916</fullName>
    </submittedName>
</protein>
<reference evidence="4 5" key="1">
    <citation type="submission" date="2019-03" db="EMBL/GenBank/DDBJ databases">
        <title>Genomic Encyclopedia of Type Strains, Phase III (KMG-III): the genomes of soil and plant-associated and newly described type strains.</title>
        <authorList>
            <person name="Whitman W."/>
        </authorList>
    </citation>
    <scope>NUCLEOTIDE SEQUENCE [LARGE SCALE GENOMIC DNA]</scope>
    <source>
        <strain evidence="4 5">CECT 7972</strain>
    </source>
</reference>
<feature type="transmembrane region" description="Helical" evidence="1">
    <location>
        <begin position="293"/>
        <end position="312"/>
    </location>
</feature>
<dbReference type="InterPro" id="IPR021759">
    <property type="entry name" value="WxLIP_HBD"/>
</dbReference>
<evidence type="ECO:0000313" key="4">
    <source>
        <dbReference type="EMBL" id="TDR52592.1"/>
    </source>
</evidence>
<dbReference type="Pfam" id="PF11797">
    <property type="entry name" value="WxLIP_HBD"/>
    <property type="match status" value="1"/>
</dbReference>
<keyword evidence="5" id="KW-1185">Reference proteome</keyword>
<evidence type="ECO:0000313" key="5">
    <source>
        <dbReference type="Proteomes" id="UP000295558"/>
    </source>
</evidence>
<sequence>MKKIIEAVIMIGVIFGGIIVHIEPSKAVETDFSVSALIPDNQIDKSKKYFELRMKPSQVQELEVLLTNNLARPMTIEMHANTAVTNDYGTVDYSNKAPQFDNTLQFPFSEIAEMPDEIMLHANGSRKMKVKLRMPSVPFDGLILGGLHFSEKGGLGDYVIGVILSEKDTVVEPDMKLNGVKPSQISKRNVLKVNLQNIKPMILQNLVVEARIYKEDSDEVLYRTKRDMLRMAPNSNFDLGISWKNQAFEAGKYRLKIVATSEHNIWKWNEEFEIEKDLATKLNSRAVGIEKSFALWYIGCGVVLLMLGWAFLMNRQKTRKSK</sequence>
<keyword evidence="1" id="KW-1133">Transmembrane helix</keyword>
<dbReference type="RefSeq" id="WP_133620678.1">
    <property type="nucleotide sequence ID" value="NZ_SNZK01000007.1"/>
</dbReference>
<evidence type="ECO:0000259" key="2">
    <source>
        <dbReference type="Pfam" id="PF06030"/>
    </source>
</evidence>
<dbReference type="AlphaFoldDB" id="A0A4R6ZK34"/>
<dbReference type="STRING" id="1265846.PROCOU_07603"/>
<dbReference type="Proteomes" id="UP000295558">
    <property type="component" value="Unassembled WGS sequence"/>
</dbReference>